<dbReference type="Proteomes" id="UP000748756">
    <property type="component" value="Unassembled WGS sequence"/>
</dbReference>
<feature type="region of interest" description="Disordered" evidence="1">
    <location>
        <begin position="1"/>
        <end position="37"/>
    </location>
</feature>
<evidence type="ECO:0000313" key="3">
    <source>
        <dbReference type="Proteomes" id="UP000748756"/>
    </source>
</evidence>
<organism evidence="2 3">
    <name type="scientific">Linnemannia schmuckeri</name>
    <dbReference type="NCBI Taxonomy" id="64567"/>
    <lineage>
        <taxon>Eukaryota</taxon>
        <taxon>Fungi</taxon>
        <taxon>Fungi incertae sedis</taxon>
        <taxon>Mucoromycota</taxon>
        <taxon>Mortierellomycotina</taxon>
        <taxon>Mortierellomycetes</taxon>
        <taxon>Mortierellales</taxon>
        <taxon>Mortierellaceae</taxon>
        <taxon>Linnemannia</taxon>
    </lineage>
</organism>
<keyword evidence="3" id="KW-1185">Reference proteome</keyword>
<dbReference type="EMBL" id="JAAAUQ010000679">
    <property type="protein sequence ID" value="KAF9148304.1"/>
    <property type="molecule type" value="Genomic_DNA"/>
</dbReference>
<evidence type="ECO:0000256" key="1">
    <source>
        <dbReference type="SAM" id="MobiDB-lite"/>
    </source>
</evidence>
<sequence length="309" mass="34005">PQDAQSSAVDSTEVATTAETIKVGTDSVDEHKQENDISTLVTFTSEGIDNTRDSAEAPPPKVEPEVDLLRADIPVQGSLKEASALDLLGTNSAAQESSKGNSLVDLLATTSPAQEQHKDEHVLDIFANAKPAREPPKKDVVFDLFGVSITNRERLTKGPLSSGFLDDLGSPYDWLNQIASRSMQQSEESRATQQEQWKALMAKQEVDSNKIQDFIQKATTAATTDSASSTSAISKRGTKPKVPYSLAMAIETKDHGRQVLNVTERDDLKDMVERFCIQYDMQSYEMALWVTVAKAIKKKKRQLRESSMQ</sequence>
<dbReference type="OrthoDB" id="2407428at2759"/>
<evidence type="ECO:0000313" key="2">
    <source>
        <dbReference type="EMBL" id="KAF9148304.1"/>
    </source>
</evidence>
<protein>
    <submittedName>
        <fullName evidence="2">Uncharacterized protein</fullName>
    </submittedName>
</protein>
<reference evidence="2" key="1">
    <citation type="journal article" date="2020" name="Fungal Divers.">
        <title>Resolving the Mortierellaceae phylogeny through synthesis of multi-gene phylogenetics and phylogenomics.</title>
        <authorList>
            <person name="Vandepol N."/>
            <person name="Liber J."/>
            <person name="Desiro A."/>
            <person name="Na H."/>
            <person name="Kennedy M."/>
            <person name="Barry K."/>
            <person name="Grigoriev I.V."/>
            <person name="Miller A.N."/>
            <person name="O'Donnell K."/>
            <person name="Stajich J.E."/>
            <person name="Bonito G."/>
        </authorList>
    </citation>
    <scope>NUCLEOTIDE SEQUENCE</scope>
    <source>
        <strain evidence="2">NRRL 6426</strain>
    </source>
</reference>
<feature type="region of interest" description="Disordered" evidence="1">
    <location>
        <begin position="43"/>
        <end position="62"/>
    </location>
</feature>
<comment type="caution">
    <text evidence="2">The sequence shown here is derived from an EMBL/GenBank/DDBJ whole genome shotgun (WGS) entry which is preliminary data.</text>
</comment>
<accession>A0A9P5RUR7</accession>
<dbReference type="AlphaFoldDB" id="A0A9P5RUR7"/>
<feature type="compositionally biased region" description="Polar residues" evidence="1">
    <location>
        <begin position="1"/>
        <end position="19"/>
    </location>
</feature>
<feature type="non-terminal residue" evidence="2">
    <location>
        <position position="1"/>
    </location>
</feature>
<name>A0A9P5RUR7_9FUNG</name>
<proteinExistence type="predicted"/>
<gene>
    <name evidence="2" type="ORF">BG015_009957</name>
</gene>